<dbReference type="Gene3D" id="3.40.50.720">
    <property type="entry name" value="NAD(P)-binding Rossmann-like Domain"/>
    <property type="match status" value="1"/>
</dbReference>
<comment type="caution">
    <text evidence="4">The sequence shown here is derived from an EMBL/GenBank/DDBJ whole genome shotgun (WGS) entry which is preliminary data.</text>
</comment>
<dbReference type="RefSeq" id="WP_125599557.1">
    <property type="nucleotide sequence ID" value="NZ_JBHSSM010000007.1"/>
</dbReference>
<sequence length="347" mass="38677">MKLTMAIAGFGKSANRYHLPYLALRPEIKVKTIYDHGFRHYPEAQQAWREQGVTLTKDFQQVLTDPEIQLITLTTPAATHYQLAKEALNHGKNVLVEKPFCQTKAEAAELLALARRKGLVAMPFQNRRFDSDFLVLQRVLQVGYLGRPLEVESHMDHYRLQATQVNGAMINGQFYGLGVHTLDQMVALFGTPKQAYFDIRPQQNQGDLDDYYEVDLFYEGFKAKVKSSNLVATPYPKFLLHGTQGSFLKYGIDQQENDLKAQIMPGTAGFGQDDPSAYGRLHYQNSNGDWIDKSLATPTGDYGRVYDAMLASITTGAPKLVSDQELLTVMALLEAGAASAGPHVVTL</sequence>
<dbReference type="InterPro" id="IPR051317">
    <property type="entry name" value="Gfo/Idh/MocA_oxidoreduct"/>
</dbReference>
<dbReference type="InterPro" id="IPR000683">
    <property type="entry name" value="Gfo/Idh/MocA-like_OxRdtase_N"/>
</dbReference>
<dbReference type="InterPro" id="IPR004104">
    <property type="entry name" value="Gfo/Idh/MocA-like_OxRdtase_C"/>
</dbReference>
<name>A0ABW1UN08_9LACO</name>
<evidence type="ECO:0000259" key="2">
    <source>
        <dbReference type="Pfam" id="PF01408"/>
    </source>
</evidence>
<dbReference type="EMBL" id="JBHSSM010000007">
    <property type="protein sequence ID" value="MFC6314416.1"/>
    <property type="molecule type" value="Genomic_DNA"/>
</dbReference>
<dbReference type="PANTHER" id="PTHR43708:SF7">
    <property type="entry name" value="OXIDOREDUCTASE"/>
    <property type="match status" value="1"/>
</dbReference>
<accession>A0ABW1UN08</accession>
<gene>
    <name evidence="4" type="ORF">ACFQHW_02400</name>
</gene>
<dbReference type="SUPFAM" id="SSF51735">
    <property type="entry name" value="NAD(P)-binding Rossmann-fold domains"/>
    <property type="match status" value="1"/>
</dbReference>
<evidence type="ECO:0000313" key="4">
    <source>
        <dbReference type="EMBL" id="MFC6314416.1"/>
    </source>
</evidence>
<evidence type="ECO:0000256" key="1">
    <source>
        <dbReference type="ARBA" id="ARBA00010928"/>
    </source>
</evidence>
<dbReference type="Proteomes" id="UP001596310">
    <property type="component" value="Unassembled WGS sequence"/>
</dbReference>
<evidence type="ECO:0000313" key="5">
    <source>
        <dbReference type="Proteomes" id="UP001596310"/>
    </source>
</evidence>
<dbReference type="PANTHER" id="PTHR43708">
    <property type="entry name" value="CONSERVED EXPRESSED OXIDOREDUCTASE (EUROFUNG)"/>
    <property type="match status" value="1"/>
</dbReference>
<keyword evidence="5" id="KW-1185">Reference proteome</keyword>
<dbReference type="Pfam" id="PF01408">
    <property type="entry name" value="GFO_IDH_MocA"/>
    <property type="match status" value="1"/>
</dbReference>
<dbReference type="NCBIfam" id="NF007574">
    <property type="entry name" value="PRK10206.1"/>
    <property type="match status" value="1"/>
</dbReference>
<dbReference type="InterPro" id="IPR036291">
    <property type="entry name" value="NAD(P)-bd_dom_sf"/>
</dbReference>
<dbReference type="Pfam" id="PF02894">
    <property type="entry name" value="GFO_IDH_MocA_C"/>
    <property type="match status" value="1"/>
</dbReference>
<proteinExistence type="inferred from homology"/>
<feature type="domain" description="Gfo/Idh/MocA-like oxidoreductase N-terminal" evidence="2">
    <location>
        <begin position="4"/>
        <end position="122"/>
    </location>
</feature>
<dbReference type="Gene3D" id="3.30.360.10">
    <property type="entry name" value="Dihydrodipicolinate Reductase, domain 2"/>
    <property type="match status" value="1"/>
</dbReference>
<reference evidence="5" key="1">
    <citation type="journal article" date="2019" name="Int. J. Syst. Evol. Microbiol.">
        <title>The Global Catalogue of Microorganisms (GCM) 10K type strain sequencing project: providing services to taxonomists for standard genome sequencing and annotation.</title>
        <authorList>
            <consortium name="The Broad Institute Genomics Platform"/>
            <consortium name="The Broad Institute Genome Sequencing Center for Infectious Disease"/>
            <person name="Wu L."/>
            <person name="Ma J."/>
        </authorList>
    </citation>
    <scope>NUCLEOTIDE SEQUENCE [LARGE SCALE GENOMIC DNA]</scope>
    <source>
        <strain evidence="5">CCM 8897</strain>
    </source>
</reference>
<organism evidence="4 5">
    <name type="scientific">Lapidilactobacillus achengensis</name>
    <dbReference type="NCBI Taxonomy" id="2486000"/>
    <lineage>
        <taxon>Bacteria</taxon>
        <taxon>Bacillati</taxon>
        <taxon>Bacillota</taxon>
        <taxon>Bacilli</taxon>
        <taxon>Lactobacillales</taxon>
        <taxon>Lactobacillaceae</taxon>
        <taxon>Lapidilactobacillus</taxon>
    </lineage>
</organism>
<feature type="domain" description="Gfo/Idh/MocA-like oxidoreductase C-terminal" evidence="3">
    <location>
        <begin position="143"/>
        <end position="340"/>
    </location>
</feature>
<protein>
    <submittedName>
        <fullName evidence="4">Oxidoreductase</fullName>
    </submittedName>
</protein>
<evidence type="ECO:0000259" key="3">
    <source>
        <dbReference type="Pfam" id="PF02894"/>
    </source>
</evidence>
<comment type="similarity">
    <text evidence="1">Belongs to the Gfo/Idh/MocA family.</text>
</comment>